<feature type="transmembrane region" description="Helical" evidence="2">
    <location>
        <begin position="125"/>
        <end position="142"/>
    </location>
</feature>
<dbReference type="Proteomes" id="UP000054350">
    <property type="component" value="Unassembled WGS sequence"/>
</dbReference>
<dbReference type="eggNOG" id="ENOG502S81X">
    <property type="taxonomic scope" value="Eukaryota"/>
</dbReference>
<reference evidence="3 4" key="1">
    <citation type="submission" date="2009-11" db="EMBL/GenBank/DDBJ databases">
        <title>Annotation of Allomyces macrogynus ATCC 38327.</title>
        <authorList>
            <consortium name="The Broad Institute Genome Sequencing Platform"/>
            <person name="Russ C."/>
            <person name="Cuomo C."/>
            <person name="Burger G."/>
            <person name="Gray M.W."/>
            <person name="Holland P.W.H."/>
            <person name="King N."/>
            <person name="Lang F.B.F."/>
            <person name="Roger A.J."/>
            <person name="Ruiz-Trillo I."/>
            <person name="Young S.K."/>
            <person name="Zeng Q."/>
            <person name="Gargeya S."/>
            <person name="Fitzgerald M."/>
            <person name="Haas B."/>
            <person name="Abouelleil A."/>
            <person name="Alvarado L."/>
            <person name="Arachchi H.M."/>
            <person name="Berlin A."/>
            <person name="Chapman S.B."/>
            <person name="Gearin G."/>
            <person name="Goldberg J."/>
            <person name="Griggs A."/>
            <person name="Gujja S."/>
            <person name="Hansen M."/>
            <person name="Heiman D."/>
            <person name="Howarth C."/>
            <person name="Larimer J."/>
            <person name="Lui A."/>
            <person name="MacDonald P.J.P."/>
            <person name="McCowen C."/>
            <person name="Montmayeur A."/>
            <person name="Murphy C."/>
            <person name="Neiman D."/>
            <person name="Pearson M."/>
            <person name="Priest M."/>
            <person name="Roberts A."/>
            <person name="Saif S."/>
            <person name="Shea T."/>
            <person name="Sisk P."/>
            <person name="Stolte C."/>
            <person name="Sykes S."/>
            <person name="Wortman J."/>
            <person name="Nusbaum C."/>
            <person name="Birren B."/>
        </authorList>
    </citation>
    <scope>NUCLEOTIDE SEQUENCE [LARGE SCALE GENOMIC DNA]</scope>
    <source>
        <strain evidence="3 4">ATCC 38327</strain>
    </source>
</reference>
<dbReference type="EMBL" id="GG745330">
    <property type="protein sequence ID" value="KNE56009.1"/>
    <property type="molecule type" value="Genomic_DNA"/>
</dbReference>
<keyword evidence="4" id="KW-1185">Reference proteome</keyword>
<feature type="compositionally biased region" description="Low complexity" evidence="1">
    <location>
        <begin position="12"/>
        <end position="23"/>
    </location>
</feature>
<evidence type="ECO:0000256" key="2">
    <source>
        <dbReference type="SAM" id="Phobius"/>
    </source>
</evidence>
<reference evidence="4" key="2">
    <citation type="submission" date="2009-11" db="EMBL/GenBank/DDBJ databases">
        <title>The Genome Sequence of Allomyces macrogynus strain ATCC 38327.</title>
        <authorList>
            <consortium name="The Broad Institute Genome Sequencing Platform"/>
            <person name="Russ C."/>
            <person name="Cuomo C."/>
            <person name="Shea T."/>
            <person name="Young S.K."/>
            <person name="Zeng Q."/>
            <person name="Koehrsen M."/>
            <person name="Haas B."/>
            <person name="Borodovsky M."/>
            <person name="Guigo R."/>
            <person name="Alvarado L."/>
            <person name="Berlin A."/>
            <person name="Borenstein D."/>
            <person name="Chen Z."/>
            <person name="Engels R."/>
            <person name="Freedman E."/>
            <person name="Gellesch M."/>
            <person name="Goldberg J."/>
            <person name="Griggs A."/>
            <person name="Gujja S."/>
            <person name="Heiman D."/>
            <person name="Hepburn T."/>
            <person name="Howarth C."/>
            <person name="Jen D."/>
            <person name="Larson L."/>
            <person name="Lewis B."/>
            <person name="Mehta T."/>
            <person name="Park D."/>
            <person name="Pearson M."/>
            <person name="Roberts A."/>
            <person name="Saif S."/>
            <person name="Shenoy N."/>
            <person name="Sisk P."/>
            <person name="Stolte C."/>
            <person name="Sykes S."/>
            <person name="Walk T."/>
            <person name="White J."/>
            <person name="Yandava C."/>
            <person name="Burger G."/>
            <person name="Gray M.W."/>
            <person name="Holland P.W.H."/>
            <person name="King N."/>
            <person name="Lang F.B.F."/>
            <person name="Roger A.J."/>
            <person name="Ruiz-Trillo I."/>
            <person name="Lander E."/>
            <person name="Nusbaum C."/>
        </authorList>
    </citation>
    <scope>NUCLEOTIDE SEQUENCE [LARGE SCALE GENOMIC DNA]</scope>
    <source>
        <strain evidence="4">ATCC 38327</strain>
    </source>
</reference>
<evidence type="ECO:0000256" key="1">
    <source>
        <dbReference type="SAM" id="MobiDB-lite"/>
    </source>
</evidence>
<dbReference type="AlphaFoldDB" id="A0A0L0S0Y2"/>
<keyword evidence="2" id="KW-0472">Membrane</keyword>
<gene>
    <name evidence="3" type="ORF">AMAG_01853</name>
</gene>
<protein>
    <submittedName>
        <fullName evidence="3">Uncharacterized protein</fullName>
    </submittedName>
</protein>
<sequence length="373" mass="39560">MPKLSACPCPPGSSASSTSSPTCKDPDVAKARTTATPNATPKSLRERLLAPATVTTLEVKYATHPLVAEFYCTITSLFFALPLLLYYTHRYDPVECEWPATASTHPPADHAVAPHWARFPVMTELAIALSVLAAIASTLYHATLVRVLSTCDACVAVTAFYVHTMALVWAGAKHAHGSAALAPPPTTGTEVVESVQQWIERVVLGPVTTWLAPIPAATPVSVHASAGSTTLLAAAPSRTASSLPSTVATAGRWLAALHHHVPHIDPVWAAGVVTAATAGAFLWTWEATAKPALLLMGTVFPLNFAASLDLDEYLALAFGLAGIACFLLDRKKVAPLHPLWHLFGGLSLYFGLEETILVHRRYHPLPSCLPAIA</sequence>
<feature type="region of interest" description="Disordered" evidence="1">
    <location>
        <begin position="1"/>
        <end position="40"/>
    </location>
</feature>
<feature type="transmembrane region" description="Helical" evidence="2">
    <location>
        <begin position="70"/>
        <end position="89"/>
    </location>
</feature>
<accession>A0A0L0S0Y2</accession>
<feature type="transmembrane region" description="Helical" evidence="2">
    <location>
        <begin position="154"/>
        <end position="172"/>
    </location>
</feature>
<keyword evidence="2" id="KW-1133">Transmembrane helix</keyword>
<organism evidence="3 4">
    <name type="scientific">Allomyces macrogynus (strain ATCC 38327)</name>
    <name type="common">Allomyces javanicus var. macrogynus</name>
    <dbReference type="NCBI Taxonomy" id="578462"/>
    <lineage>
        <taxon>Eukaryota</taxon>
        <taxon>Fungi</taxon>
        <taxon>Fungi incertae sedis</taxon>
        <taxon>Blastocladiomycota</taxon>
        <taxon>Blastocladiomycetes</taxon>
        <taxon>Blastocladiales</taxon>
        <taxon>Blastocladiaceae</taxon>
        <taxon>Allomyces</taxon>
    </lineage>
</organism>
<dbReference type="OrthoDB" id="2131449at2759"/>
<evidence type="ECO:0000313" key="4">
    <source>
        <dbReference type="Proteomes" id="UP000054350"/>
    </source>
</evidence>
<evidence type="ECO:0000313" key="3">
    <source>
        <dbReference type="EMBL" id="KNE56009.1"/>
    </source>
</evidence>
<name>A0A0L0S0Y2_ALLM3</name>
<proteinExistence type="predicted"/>
<dbReference type="VEuPathDB" id="FungiDB:AMAG_01853"/>
<keyword evidence="2" id="KW-0812">Transmembrane</keyword>